<keyword evidence="1" id="KW-0812">Transmembrane</keyword>
<keyword evidence="1" id="KW-1133">Transmembrane helix</keyword>
<evidence type="ECO:0000313" key="3">
    <source>
        <dbReference type="Proteomes" id="UP001207252"/>
    </source>
</evidence>
<dbReference type="EMBL" id="JAOXHJ010000006">
    <property type="protein sequence ID" value="MCV3754268.1"/>
    <property type="molecule type" value="Genomic_DNA"/>
</dbReference>
<gene>
    <name evidence="2" type="ORF">OF365_02670</name>
</gene>
<sequence>MSTVRNSIELEIEKLYKSIHSKDKKVVALYGEVDEKVYQILNDMIILADPQLPEWSSISTANEECLVEDIKGFLLANTTLENFKYSNKDTRLTLWWKKRKIAKVVRQIDEIDNAVNKKEVQSRSRVYFLPIITTFSTIGATIAVPLISIVFLRTREIIEVWSRDGFIGIVTALFTLISAIILSNLISLFNNLRANRRDLLIYNIDKTLNNIYKKYYFDEQAAGVEYDPSSIYDRFMQSSKMIITKRYTFFYDTIDPNSTNYTRLLKYFKTLNLFNNTVIFNASFFKYLDERKVFQNQIPEDKRLIIRLDKYKTKASSRRIMNFLSYQLSTISNLNLRKMTTMFHYFANSIYRFIDYSTNNKQILSLLLDVKEFAQRDPSNTLSKLAQFYFVDFFHLLILKALEPVDFEVMLSDILIYGRPREAVRNSRYYLQLKLDDILNRNVSLYKNIGFILNMSDYFIEDMHKNVFVDFERYGEDAVNATYDLNDQLKSLHNLLVLRNCTEFELDDSLVDKYDAVYKNNQDEDIFVKVICHNKEITFIDELEQCLEHAYNDQIANLIIVCYDKHLYYRFIDGEYEIVNETI</sequence>
<feature type="transmembrane region" description="Helical" evidence="1">
    <location>
        <begin position="165"/>
        <end position="189"/>
    </location>
</feature>
<evidence type="ECO:0000256" key="1">
    <source>
        <dbReference type="SAM" id="Phobius"/>
    </source>
</evidence>
<name>A0ABT3BPU1_9BACT</name>
<accession>A0ABT3BPU1</accession>
<dbReference type="Proteomes" id="UP001207252">
    <property type="component" value="Unassembled WGS sequence"/>
</dbReference>
<proteinExistence type="predicted"/>
<protein>
    <submittedName>
        <fullName evidence="2">Uncharacterized protein</fullName>
    </submittedName>
</protein>
<evidence type="ECO:0000313" key="2">
    <source>
        <dbReference type="EMBL" id="MCV3754268.1"/>
    </source>
</evidence>
<comment type="caution">
    <text evidence="2">The sequence shown here is derived from an EMBL/GenBank/DDBJ whole genome shotgun (WGS) entry which is preliminary data.</text>
</comment>
<keyword evidence="3" id="KW-1185">Reference proteome</keyword>
<dbReference type="RefSeq" id="WP_263818070.1">
    <property type="nucleotide sequence ID" value="NZ_JAOXHJ010000006.1"/>
</dbReference>
<feature type="transmembrane region" description="Helical" evidence="1">
    <location>
        <begin position="126"/>
        <end position="153"/>
    </location>
</feature>
<organism evidence="2 3">
    <name type="scientific">Ureaplasma zalophigenitalium</name>
    <dbReference type="NCBI Taxonomy" id="907723"/>
    <lineage>
        <taxon>Bacteria</taxon>
        <taxon>Bacillati</taxon>
        <taxon>Mycoplasmatota</taxon>
        <taxon>Mycoplasmoidales</taxon>
        <taxon>Mycoplasmoidaceae</taxon>
        <taxon>Ureaplasma</taxon>
    </lineage>
</organism>
<keyword evidence="1" id="KW-0472">Membrane</keyword>
<reference evidence="2 3" key="1">
    <citation type="journal article" date="2020" name="Int. J. Syst. Evol. Microbiol.">
        <title>Ureaplasma miroungigenitalium sp. nov. isolated from northern elephant seals (Mirounga angustirostris) and Ureaplasma zalophigenitalium sp. nov. isolated from California sea lions (Zalophus californianus).</title>
        <authorList>
            <person name="Volokhov D.V."/>
            <person name="Gulland F.M."/>
            <person name="Gao Y."/>
            <person name="Chizhikov V.E."/>
        </authorList>
    </citation>
    <scope>NUCLEOTIDE SEQUENCE [LARGE SCALE GENOMIC DNA]</scope>
    <source>
        <strain evidence="2 3">CSL7644-GEN</strain>
    </source>
</reference>